<dbReference type="PANTHER" id="PTHR30055">
    <property type="entry name" value="HTH-TYPE TRANSCRIPTIONAL REGULATOR RUTR"/>
    <property type="match status" value="1"/>
</dbReference>
<dbReference type="GO" id="GO:0003700">
    <property type="term" value="F:DNA-binding transcription factor activity"/>
    <property type="evidence" value="ECO:0007669"/>
    <property type="project" value="TreeGrafter"/>
</dbReference>
<proteinExistence type="predicted"/>
<dbReference type="Gene3D" id="1.10.357.10">
    <property type="entry name" value="Tetracycline Repressor, domain 2"/>
    <property type="match status" value="1"/>
</dbReference>
<dbReference type="PRINTS" id="PR00455">
    <property type="entry name" value="HTHTETR"/>
</dbReference>
<comment type="caution">
    <text evidence="4">The sequence shown here is derived from an EMBL/GenBank/DDBJ whole genome shotgun (WGS) entry which is preliminary data.</text>
</comment>
<dbReference type="InterPro" id="IPR001647">
    <property type="entry name" value="HTH_TetR"/>
</dbReference>
<dbReference type="InterPro" id="IPR009057">
    <property type="entry name" value="Homeodomain-like_sf"/>
</dbReference>
<dbReference type="RefSeq" id="WP_267773995.1">
    <property type="nucleotide sequence ID" value="NZ_JAPNKE010000002.1"/>
</dbReference>
<dbReference type="Pfam" id="PF00440">
    <property type="entry name" value="TetR_N"/>
    <property type="match status" value="1"/>
</dbReference>
<dbReference type="EMBL" id="JAPNKE010000002">
    <property type="protein sequence ID" value="MCY1010871.1"/>
    <property type="molecule type" value="Genomic_DNA"/>
</dbReference>
<keyword evidence="5" id="KW-1185">Reference proteome</keyword>
<dbReference type="SUPFAM" id="SSF46689">
    <property type="entry name" value="Homeodomain-like"/>
    <property type="match status" value="1"/>
</dbReference>
<evidence type="ECO:0000313" key="4">
    <source>
        <dbReference type="EMBL" id="MCY1010871.1"/>
    </source>
</evidence>
<sequence length="210" mass="23468">MPRRPKPVLSPRKNPQQARSTRLVEAILQAAVRVLERDGAAGFTTVRVAERAGVSVGSLYQYFPNKEAILFRLQADEWEATGQLLDGIFSDTRLDAAERLRAAMRAFFRTECDEAPLRRALGDAAPLYRDSPQARERRERGLPLLAGLISEAAPNITPRRRAFAVELYVTLMSAIGKQVSEADRTPAEVDAWATAIADMFLAHLREPKRR</sequence>
<dbReference type="InterPro" id="IPR040804">
    <property type="entry name" value="TetR_C_18"/>
</dbReference>
<dbReference type="AlphaFoldDB" id="A0A9X3J0R9"/>
<evidence type="ECO:0000256" key="2">
    <source>
        <dbReference type="PROSITE-ProRule" id="PRU00335"/>
    </source>
</evidence>
<dbReference type="GO" id="GO:0000976">
    <property type="term" value="F:transcription cis-regulatory region binding"/>
    <property type="evidence" value="ECO:0007669"/>
    <property type="project" value="TreeGrafter"/>
</dbReference>
<protein>
    <submittedName>
        <fullName evidence="4">TetR family transcriptional regulator</fullName>
    </submittedName>
</protein>
<dbReference type="Pfam" id="PF17923">
    <property type="entry name" value="TetR_C_18"/>
    <property type="match status" value="1"/>
</dbReference>
<feature type="DNA-binding region" description="H-T-H motif" evidence="2">
    <location>
        <begin position="44"/>
        <end position="63"/>
    </location>
</feature>
<reference evidence="4" key="1">
    <citation type="submission" date="2022-11" db="EMBL/GenBank/DDBJ databases">
        <title>Minimal conservation of predation-associated metabolite biosynthetic gene clusters underscores biosynthetic potential of Myxococcota including descriptions for ten novel species: Archangium lansinium sp. nov., Myxococcus landrumus sp. nov., Nannocystis bai.</title>
        <authorList>
            <person name="Ahearne A."/>
            <person name="Stevens C."/>
            <person name="Phillips K."/>
        </authorList>
    </citation>
    <scope>NUCLEOTIDE SEQUENCE</scope>
    <source>
        <strain evidence="4">Na p29</strain>
    </source>
</reference>
<dbReference type="Proteomes" id="UP001150924">
    <property type="component" value="Unassembled WGS sequence"/>
</dbReference>
<feature type="domain" description="HTH tetR-type" evidence="3">
    <location>
        <begin position="21"/>
        <end position="81"/>
    </location>
</feature>
<dbReference type="PROSITE" id="PS50977">
    <property type="entry name" value="HTH_TETR_2"/>
    <property type="match status" value="1"/>
</dbReference>
<gene>
    <name evidence="4" type="ORF">OV079_35965</name>
</gene>
<evidence type="ECO:0000259" key="3">
    <source>
        <dbReference type="PROSITE" id="PS50977"/>
    </source>
</evidence>
<dbReference type="PANTHER" id="PTHR30055:SF201">
    <property type="entry name" value="TRANSCRIPTIONAL REGULATORY PROTEIN"/>
    <property type="match status" value="1"/>
</dbReference>
<name>A0A9X3J0R9_9BACT</name>
<accession>A0A9X3J0R9</accession>
<dbReference type="InterPro" id="IPR050109">
    <property type="entry name" value="HTH-type_TetR-like_transc_reg"/>
</dbReference>
<evidence type="ECO:0000313" key="5">
    <source>
        <dbReference type="Proteomes" id="UP001150924"/>
    </source>
</evidence>
<evidence type="ECO:0000256" key="1">
    <source>
        <dbReference type="ARBA" id="ARBA00023125"/>
    </source>
</evidence>
<keyword evidence="1 2" id="KW-0238">DNA-binding</keyword>
<organism evidence="4 5">
    <name type="scientific">Nannocystis pusilla</name>
    <dbReference type="NCBI Taxonomy" id="889268"/>
    <lineage>
        <taxon>Bacteria</taxon>
        <taxon>Pseudomonadati</taxon>
        <taxon>Myxococcota</taxon>
        <taxon>Polyangia</taxon>
        <taxon>Nannocystales</taxon>
        <taxon>Nannocystaceae</taxon>
        <taxon>Nannocystis</taxon>
    </lineage>
</organism>